<name>A0A917ETM6_9BACI</name>
<evidence type="ECO:0000313" key="2">
    <source>
        <dbReference type="EMBL" id="GGE79841.1"/>
    </source>
</evidence>
<evidence type="ECO:0000256" key="1">
    <source>
        <dbReference type="SAM" id="SignalP"/>
    </source>
</evidence>
<gene>
    <name evidence="2" type="ORF">GCM10007140_31730</name>
</gene>
<dbReference type="Proteomes" id="UP000605259">
    <property type="component" value="Unassembled WGS sequence"/>
</dbReference>
<organism evidence="2 3">
    <name type="scientific">Priestia taiwanensis</name>
    <dbReference type="NCBI Taxonomy" id="1347902"/>
    <lineage>
        <taxon>Bacteria</taxon>
        <taxon>Bacillati</taxon>
        <taxon>Bacillota</taxon>
        <taxon>Bacilli</taxon>
        <taxon>Bacillales</taxon>
        <taxon>Bacillaceae</taxon>
        <taxon>Priestia</taxon>
    </lineage>
</organism>
<dbReference type="AlphaFoldDB" id="A0A917ETM6"/>
<evidence type="ECO:0000313" key="3">
    <source>
        <dbReference type="Proteomes" id="UP000605259"/>
    </source>
</evidence>
<protein>
    <submittedName>
        <fullName evidence="2">Uncharacterized protein</fullName>
    </submittedName>
</protein>
<accession>A0A917ETM6</accession>
<dbReference type="RefSeq" id="WP_188389466.1">
    <property type="nucleotide sequence ID" value="NZ_BMFK01000003.1"/>
</dbReference>
<sequence length="79" mass="8905">MFKTTISKAIGALALSGALLTPTASADAATYVWVRDLHPDMYDYSYDPVTKRAQVWTDSRNYFIVSCDIVEYGKYMVKI</sequence>
<reference evidence="2" key="2">
    <citation type="submission" date="2020-09" db="EMBL/GenBank/DDBJ databases">
        <authorList>
            <person name="Sun Q."/>
            <person name="Zhou Y."/>
        </authorList>
    </citation>
    <scope>NUCLEOTIDE SEQUENCE</scope>
    <source>
        <strain evidence="2">CGMCC 1.12698</strain>
    </source>
</reference>
<reference evidence="2" key="1">
    <citation type="journal article" date="2014" name="Int. J. Syst. Evol. Microbiol.">
        <title>Complete genome sequence of Corynebacterium casei LMG S-19264T (=DSM 44701T), isolated from a smear-ripened cheese.</title>
        <authorList>
            <consortium name="US DOE Joint Genome Institute (JGI-PGF)"/>
            <person name="Walter F."/>
            <person name="Albersmeier A."/>
            <person name="Kalinowski J."/>
            <person name="Ruckert C."/>
        </authorList>
    </citation>
    <scope>NUCLEOTIDE SEQUENCE</scope>
    <source>
        <strain evidence="2">CGMCC 1.12698</strain>
    </source>
</reference>
<feature type="signal peptide" evidence="1">
    <location>
        <begin position="1"/>
        <end position="26"/>
    </location>
</feature>
<proteinExistence type="predicted"/>
<feature type="chain" id="PRO_5038864783" evidence="1">
    <location>
        <begin position="27"/>
        <end position="79"/>
    </location>
</feature>
<keyword evidence="3" id="KW-1185">Reference proteome</keyword>
<dbReference type="EMBL" id="BMFK01000003">
    <property type="protein sequence ID" value="GGE79841.1"/>
    <property type="molecule type" value="Genomic_DNA"/>
</dbReference>
<keyword evidence="1" id="KW-0732">Signal</keyword>
<comment type="caution">
    <text evidence="2">The sequence shown here is derived from an EMBL/GenBank/DDBJ whole genome shotgun (WGS) entry which is preliminary data.</text>
</comment>